<evidence type="ECO:0000313" key="1">
    <source>
        <dbReference type="EMBL" id="AXC16415.1"/>
    </source>
</evidence>
<dbReference type="Proteomes" id="UP000253606">
    <property type="component" value="Plasmid pACPOL3"/>
</dbReference>
<keyword evidence="2" id="KW-1185">Reference proteome</keyword>
<organism evidence="1 2">
    <name type="scientific">Acidisarcina polymorpha</name>
    <dbReference type="NCBI Taxonomy" id="2211140"/>
    <lineage>
        <taxon>Bacteria</taxon>
        <taxon>Pseudomonadati</taxon>
        <taxon>Acidobacteriota</taxon>
        <taxon>Terriglobia</taxon>
        <taxon>Terriglobales</taxon>
        <taxon>Acidobacteriaceae</taxon>
        <taxon>Acidisarcina</taxon>
    </lineage>
</organism>
<evidence type="ECO:0000313" key="2">
    <source>
        <dbReference type="Proteomes" id="UP000253606"/>
    </source>
</evidence>
<reference evidence="1 2" key="1">
    <citation type="journal article" date="2018" name="Front. Microbiol.">
        <title>Hydrolytic Capabilities as a Key to Environmental Success: Chitinolytic and Cellulolytic Acidobacteria From Acidic Sub-arctic Soils and Boreal Peatlands.</title>
        <authorList>
            <person name="Belova S.E."/>
            <person name="Ravin N.V."/>
            <person name="Pankratov T.A."/>
            <person name="Rakitin A.L."/>
            <person name="Ivanova A.A."/>
            <person name="Beletsky A.V."/>
            <person name="Mardanov A.V."/>
            <person name="Sinninghe Damste J.S."/>
            <person name="Dedysh S.N."/>
        </authorList>
    </citation>
    <scope>NUCLEOTIDE SEQUENCE [LARGE SCALE GENOMIC DNA]</scope>
    <source>
        <strain evidence="1 2">SBC82</strain>
        <plasmid evidence="2">pacpol3</plasmid>
    </source>
</reference>
<dbReference type="EMBL" id="CP030844">
    <property type="protein sequence ID" value="AXC16415.1"/>
    <property type="molecule type" value="Genomic_DNA"/>
</dbReference>
<accession>A0A2Z5GCR3</accession>
<dbReference type="KEGG" id="abas:ACPOL_7225"/>
<protein>
    <submittedName>
        <fullName evidence="1">Uncharacterized protein</fullName>
    </submittedName>
</protein>
<dbReference type="AlphaFoldDB" id="A0A2Z5GCR3"/>
<geneLocation type="plasmid" evidence="2">
    <name>pacpol3</name>
</geneLocation>
<keyword evidence="1" id="KW-0614">Plasmid</keyword>
<gene>
    <name evidence="1" type="ORF">ACPOL_7225</name>
</gene>
<name>A0A2Z5GCR3_9BACT</name>
<dbReference type="RefSeq" id="WP_236657653.1">
    <property type="nucleotide sequence ID" value="NZ_CP030844.1"/>
</dbReference>
<sequence length="270" mass="29697">MERIDGWGQTRKRRRLIRHWMETTPESTALDRGTLQGLLASVMTAFILFMAVTLSASRAHASESSIAETLKAQYPLTKVGVTMLKFDYNRITQPGAVLTVRVPGIYADVANTTQAIVNTSIVDGQAIQQKGFLASLSDTHESRTLTPGETVYVTKLDVKGDQVRFELLTVNVTTLGSGIGTRYRAEVTFHIPNLDTLKADEVQKTIDAVIADSATANAVESKTIKVGMSTEEVKKVLGNPEKIVDLGEKQIYIYKDMKVIFKDSQVSDVE</sequence>
<proteinExistence type="predicted"/>